<organism evidence="1 2">
    <name type="scientific">Bodo saltans</name>
    <name type="common">Flagellated protozoan</name>
    <dbReference type="NCBI Taxonomy" id="75058"/>
    <lineage>
        <taxon>Eukaryota</taxon>
        <taxon>Discoba</taxon>
        <taxon>Euglenozoa</taxon>
        <taxon>Kinetoplastea</taxon>
        <taxon>Metakinetoplastina</taxon>
        <taxon>Eubodonida</taxon>
        <taxon>Bodonidae</taxon>
        <taxon>Bodo</taxon>
    </lineage>
</organism>
<keyword evidence="2" id="KW-1185">Reference proteome</keyword>
<accession>A0A0S4JDE1</accession>
<sequence length="240" mass="26744">MHNAVWLLTDWLEYLKQTNLATTPQAVELMPWMEVFMSNMLAFIANVISKTDDTAVALRNHVAAETTLVPSVVIPYINFALGLLEANVTQNLGRSVRTILLLLKLLSFMTHKVKIFRPAVKAHPELVQRILTQPLLWSSPYQIEFIALCTRLCVNAELEDGTRFLEHVNATSLNADMRGKLAWRLTGAADEMYPTNTLSAMYSRLEAFFDESIAVQDTSAVVATGGQYAVHDGVKGDVAY</sequence>
<evidence type="ECO:0000313" key="2">
    <source>
        <dbReference type="Proteomes" id="UP000051952"/>
    </source>
</evidence>
<dbReference type="EMBL" id="CYKH01001619">
    <property type="protein sequence ID" value="CUG88158.1"/>
    <property type="molecule type" value="Genomic_DNA"/>
</dbReference>
<proteinExistence type="predicted"/>
<dbReference type="Proteomes" id="UP000051952">
    <property type="component" value="Unassembled WGS sequence"/>
</dbReference>
<dbReference type="VEuPathDB" id="TriTrypDB:BSAL_13985"/>
<reference evidence="2" key="1">
    <citation type="submission" date="2015-09" db="EMBL/GenBank/DDBJ databases">
        <authorList>
            <consortium name="Pathogen Informatics"/>
        </authorList>
    </citation>
    <scope>NUCLEOTIDE SEQUENCE [LARGE SCALE GENOMIC DNA]</scope>
    <source>
        <strain evidence="2">Lake Konstanz</strain>
    </source>
</reference>
<protein>
    <submittedName>
        <fullName evidence="1">Uncharacterized protein</fullName>
    </submittedName>
</protein>
<name>A0A0S4JDE1_BODSA</name>
<evidence type="ECO:0000313" key="1">
    <source>
        <dbReference type="EMBL" id="CUG88158.1"/>
    </source>
</evidence>
<gene>
    <name evidence="1" type="ORF">BSAL_13985</name>
</gene>
<dbReference type="AlphaFoldDB" id="A0A0S4JDE1"/>